<evidence type="ECO:0000256" key="1">
    <source>
        <dbReference type="SAM" id="MobiDB-lite"/>
    </source>
</evidence>
<feature type="compositionally biased region" description="Pro residues" evidence="1">
    <location>
        <begin position="40"/>
        <end position="69"/>
    </location>
</feature>
<sequence length="163" mass="17400">MTWHPSFSPPPSQLLLSLPTDSLPLLPPLPSLCPDLSSLTPPPSLLPYPPCLSSPNQPPTAYPFPPRSPSSPSSTGRQRRPSAPDPAAPARIRPPPAPAITDGEGAAVDSSRRHGGSGPGRALRCLFRSYMGSSPDQMNFYVLGGCVDLHVDICFYDLFLCTR</sequence>
<gene>
    <name evidence="3" type="primary">LOC104584536</name>
    <name evidence="2" type="ORF">BRADI_4g17023v3</name>
</gene>
<dbReference type="Proteomes" id="UP000008810">
    <property type="component" value="Chromosome 4"/>
</dbReference>
<dbReference type="AlphaFoldDB" id="A0A2K2CNA6"/>
<feature type="compositionally biased region" description="Low complexity" evidence="1">
    <location>
        <begin position="13"/>
        <end position="24"/>
    </location>
</feature>
<evidence type="ECO:0000313" key="3">
    <source>
        <dbReference type="EnsemblPlants" id="PNT63527"/>
    </source>
</evidence>
<feature type="region of interest" description="Disordered" evidence="1">
    <location>
        <begin position="1"/>
        <end position="118"/>
    </location>
</feature>
<dbReference type="GeneID" id="104584536"/>
<name>A0A2K2CNA6_BRADI</name>
<feature type="compositionally biased region" description="Pro residues" evidence="1">
    <location>
        <begin position="83"/>
        <end position="98"/>
    </location>
</feature>
<dbReference type="Gramene" id="PNT63527">
    <property type="protein sequence ID" value="PNT63527"/>
    <property type="gene ID" value="BRADI_4g17023v3"/>
</dbReference>
<keyword evidence="4" id="KW-1185">Reference proteome</keyword>
<protein>
    <submittedName>
        <fullName evidence="2 3">Uncharacterized protein</fullName>
    </submittedName>
</protein>
<dbReference type="EMBL" id="CM000883">
    <property type="protein sequence ID" value="PNT63527.1"/>
    <property type="molecule type" value="Genomic_DNA"/>
</dbReference>
<reference evidence="2" key="2">
    <citation type="submission" date="2017-06" db="EMBL/GenBank/DDBJ databases">
        <title>WGS assembly of Brachypodium distachyon.</title>
        <authorList>
            <consortium name="The International Brachypodium Initiative"/>
            <person name="Lucas S."/>
            <person name="Harmon-Smith M."/>
            <person name="Lail K."/>
            <person name="Tice H."/>
            <person name="Grimwood J."/>
            <person name="Bruce D."/>
            <person name="Barry K."/>
            <person name="Shu S."/>
            <person name="Lindquist E."/>
            <person name="Wang M."/>
            <person name="Pitluck S."/>
            <person name="Vogel J.P."/>
            <person name="Garvin D.F."/>
            <person name="Mockler T.C."/>
            <person name="Schmutz J."/>
            <person name="Rokhsar D."/>
            <person name="Bevan M.W."/>
        </authorList>
    </citation>
    <scope>NUCLEOTIDE SEQUENCE</scope>
    <source>
        <strain evidence="2">Bd21</strain>
    </source>
</reference>
<dbReference type="KEGG" id="bdi:104584536"/>
<proteinExistence type="predicted"/>
<dbReference type="EnsemblPlants" id="PNT63527">
    <property type="protein sequence ID" value="PNT63527"/>
    <property type="gene ID" value="BRADI_4g17023v3"/>
</dbReference>
<evidence type="ECO:0000313" key="4">
    <source>
        <dbReference type="Proteomes" id="UP000008810"/>
    </source>
</evidence>
<evidence type="ECO:0000313" key="2">
    <source>
        <dbReference type="EMBL" id="PNT63527.1"/>
    </source>
</evidence>
<organism evidence="2">
    <name type="scientific">Brachypodium distachyon</name>
    <name type="common">Purple false brome</name>
    <name type="synonym">Trachynia distachya</name>
    <dbReference type="NCBI Taxonomy" id="15368"/>
    <lineage>
        <taxon>Eukaryota</taxon>
        <taxon>Viridiplantae</taxon>
        <taxon>Streptophyta</taxon>
        <taxon>Embryophyta</taxon>
        <taxon>Tracheophyta</taxon>
        <taxon>Spermatophyta</taxon>
        <taxon>Magnoliopsida</taxon>
        <taxon>Liliopsida</taxon>
        <taxon>Poales</taxon>
        <taxon>Poaceae</taxon>
        <taxon>BOP clade</taxon>
        <taxon>Pooideae</taxon>
        <taxon>Stipodae</taxon>
        <taxon>Brachypodieae</taxon>
        <taxon>Brachypodium</taxon>
    </lineage>
</organism>
<accession>A0A2K2CNA6</accession>
<reference evidence="2 3" key="1">
    <citation type="journal article" date="2010" name="Nature">
        <title>Genome sequencing and analysis of the model grass Brachypodium distachyon.</title>
        <authorList>
            <consortium name="International Brachypodium Initiative"/>
        </authorList>
    </citation>
    <scope>NUCLEOTIDE SEQUENCE [LARGE SCALE GENOMIC DNA]</scope>
    <source>
        <strain evidence="2 3">Bd21</strain>
    </source>
</reference>
<reference evidence="3" key="3">
    <citation type="submission" date="2018-08" db="UniProtKB">
        <authorList>
            <consortium name="EnsemblPlants"/>
        </authorList>
    </citation>
    <scope>IDENTIFICATION</scope>
    <source>
        <strain evidence="3">cv. Bd21</strain>
    </source>
</reference>
<dbReference type="ExpressionAtlas" id="A0A2K2CNA6">
    <property type="expression patterns" value="baseline"/>
</dbReference>
<dbReference type="RefSeq" id="XP_024318488.1">
    <property type="nucleotide sequence ID" value="XM_024462720.1"/>
</dbReference>